<accession>C5CES0</accession>
<dbReference type="InterPro" id="IPR025529">
    <property type="entry name" value="DUF4416"/>
</dbReference>
<dbReference type="OrthoDB" id="9788989at2"/>
<dbReference type="Proteomes" id="UP000002382">
    <property type="component" value="Chromosome"/>
</dbReference>
<gene>
    <name evidence="1" type="ordered locus">Kole_1560</name>
</gene>
<name>C5CES0_KOSOT</name>
<evidence type="ECO:0000313" key="1">
    <source>
        <dbReference type="EMBL" id="ACR80250.1"/>
    </source>
</evidence>
<organism evidence="1 2">
    <name type="scientific">Kosmotoga olearia (strain ATCC BAA-1733 / DSM 21960 / TBF 19.5.1)</name>
    <dbReference type="NCBI Taxonomy" id="521045"/>
    <lineage>
        <taxon>Bacteria</taxon>
        <taxon>Thermotogati</taxon>
        <taxon>Thermotogota</taxon>
        <taxon>Thermotogae</taxon>
        <taxon>Kosmotogales</taxon>
        <taxon>Kosmotogaceae</taxon>
        <taxon>Kosmotoga</taxon>
    </lineage>
</organism>
<dbReference type="HOGENOM" id="CLU_114103_0_0_0"/>
<protein>
    <recommendedName>
        <fullName evidence="3">DUF4416 domain-containing protein</fullName>
    </recommendedName>
</protein>
<evidence type="ECO:0000313" key="2">
    <source>
        <dbReference type="Proteomes" id="UP000002382"/>
    </source>
</evidence>
<dbReference type="eggNOG" id="ENOG5032RQK">
    <property type="taxonomic scope" value="Bacteria"/>
</dbReference>
<dbReference type="KEGG" id="kol:Kole_1560"/>
<evidence type="ECO:0008006" key="3">
    <source>
        <dbReference type="Google" id="ProtNLM"/>
    </source>
</evidence>
<reference evidence="1 2" key="2">
    <citation type="journal article" date="2011" name="J. Bacteriol.">
        <title>Genome Sequence of Kosmotoga olearia Strain TBF 19.5.1, a Thermophilic Bacterium with a Wide Growth Temperature Range, Isolated from the Troll B Oil Platform in the North Sea.</title>
        <authorList>
            <person name="Swithers K.S."/>
            <person name="Dipippo J.L."/>
            <person name="Bruce D.C."/>
            <person name="Detter C."/>
            <person name="Tapia R."/>
            <person name="Han S."/>
            <person name="Goodwin L.A."/>
            <person name="Han J."/>
            <person name="Woyke T."/>
            <person name="Pitluck S."/>
            <person name="Pennacchio L."/>
            <person name="Nolan M."/>
            <person name="Mikhailova N."/>
            <person name="Land M.L."/>
            <person name="Nesbo C.L."/>
            <person name="Gogarten J.P."/>
            <person name="Noll K.M."/>
        </authorList>
    </citation>
    <scope>NUCLEOTIDE SEQUENCE [LARGE SCALE GENOMIC DNA]</scope>
    <source>
        <strain evidence="2">ATCC BAA-1733 / DSM 21960 / TBF 19.5.1</strain>
    </source>
</reference>
<proteinExistence type="predicted"/>
<dbReference type="RefSeq" id="WP_015868895.1">
    <property type="nucleotide sequence ID" value="NC_012785.1"/>
</dbReference>
<sequence>MGALRRVELVNLVMFVFSSYIDYRFSEVQPLLEERFGPVDYISKNLDFDKYTYFYNNEMGYKLQGKLISFKNLIHPSELAEIKLTTNKIEELFKVDGKRKINLDPGYIHHTQFVLASTKHWANRIYIGRGIYAEITLMYVNGKFMPLDYTYPNYKDQEYIQELTGIREIYLKKRKEFYR</sequence>
<reference evidence="1 2" key="1">
    <citation type="submission" date="2009-06" db="EMBL/GenBank/DDBJ databases">
        <title>Complete sequence of Thermotogales bacterium TBF 19.5.1.</title>
        <authorList>
            <consortium name="US DOE Joint Genome Institute"/>
            <person name="Lucas S."/>
            <person name="Copeland A."/>
            <person name="Lapidus A."/>
            <person name="Glavina del Rio T."/>
            <person name="Tice H."/>
            <person name="Bruce D."/>
            <person name="Goodwin L."/>
            <person name="Pitluck S."/>
            <person name="Chertkov O."/>
            <person name="Brettin T."/>
            <person name="Detter J.C."/>
            <person name="Han C."/>
            <person name="Schmutz J."/>
            <person name="Larimer F."/>
            <person name="Land M."/>
            <person name="Hauser L."/>
            <person name="Kyrpides N."/>
            <person name="Ovchinnikova G."/>
            <person name="Noll K."/>
        </authorList>
    </citation>
    <scope>NUCLEOTIDE SEQUENCE [LARGE SCALE GENOMIC DNA]</scope>
    <source>
        <strain evidence="2">ATCC BAA-1733 / DSM 21960 / TBF 19.5.1</strain>
    </source>
</reference>
<dbReference type="STRING" id="521045.Kole_1560"/>
<dbReference type="AlphaFoldDB" id="C5CES0"/>
<keyword evidence="2" id="KW-1185">Reference proteome</keyword>
<dbReference type="Pfam" id="PF14385">
    <property type="entry name" value="DUF4416"/>
    <property type="match status" value="1"/>
</dbReference>
<dbReference type="EMBL" id="CP001634">
    <property type="protein sequence ID" value="ACR80250.1"/>
    <property type="molecule type" value="Genomic_DNA"/>
</dbReference>